<dbReference type="STRING" id="867904.Metho_1726"/>
<dbReference type="GeneID" id="14406239"/>
<organism evidence="2 3">
    <name type="scientific">Methanomethylovorans hollandica (strain DSM 15978 / NBRC 107637 / DMS1)</name>
    <dbReference type="NCBI Taxonomy" id="867904"/>
    <lineage>
        <taxon>Archaea</taxon>
        <taxon>Methanobacteriati</taxon>
        <taxon>Methanobacteriota</taxon>
        <taxon>Stenosarchaea group</taxon>
        <taxon>Methanomicrobia</taxon>
        <taxon>Methanosarcinales</taxon>
        <taxon>Methanosarcinaceae</taxon>
        <taxon>Methanomethylovorans</taxon>
    </lineage>
</organism>
<accession>L0KZ01</accession>
<dbReference type="SUPFAM" id="SSF47413">
    <property type="entry name" value="lambda repressor-like DNA-binding domains"/>
    <property type="match status" value="1"/>
</dbReference>
<evidence type="ECO:0000313" key="3">
    <source>
        <dbReference type="Proteomes" id="UP000010866"/>
    </source>
</evidence>
<dbReference type="OrthoDB" id="42697at2157"/>
<dbReference type="HOGENOM" id="CLU_133047_1_0_2"/>
<dbReference type="CDD" id="cd00093">
    <property type="entry name" value="HTH_XRE"/>
    <property type="match status" value="1"/>
</dbReference>
<reference evidence="3" key="1">
    <citation type="submission" date="2012-02" db="EMBL/GenBank/DDBJ databases">
        <title>Complete sequence of chromosome of Methanomethylovorans hollandica DSM 15978.</title>
        <authorList>
            <person name="Lucas S."/>
            <person name="Copeland A."/>
            <person name="Lapidus A."/>
            <person name="Glavina del Rio T."/>
            <person name="Dalin E."/>
            <person name="Tice H."/>
            <person name="Bruce D."/>
            <person name="Goodwin L."/>
            <person name="Pitluck S."/>
            <person name="Peters L."/>
            <person name="Mikhailova N."/>
            <person name="Held B."/>
            <person name="Kyrpides N."/>
            <person name="Mavromatis K."/>
            <person name="Ivanova N."/>
            <person name="Brettin T."/>
            <person name="Detter J.C."/>
            <person name="Han C."/>
            <person name="Larimer F."/>
            <person name="Land M."/>
            <person name="Hauser L."/>
            <person name="Markowitz V."/>
            <person name="Cheng J.-F."/>
            <person name="Hugenholtz P."/>
            <person name="Woyke T."/>
            <person name="Wu D."/>
            <person name="Spring S."/>
            <person name="Schroeder M."/>
            <person name="Brambilla E."/>
            <person name="Klenk H.-P."/>
            <person name="Eisen J.A."/>
        </authorList>
    </citation>
    <scope>NUCLEOTIDE SEQUENCE [LARGE SCALE GENOMIC DNA]</scope>
    <source>
        <strain evidence="3">DSM 15978 / NBRC 107637 / DMS1</strain>
    </source>
</reference>
<evidence type="ECO:0000313" key="2">
    <source>
        <dbReference type="EMBL" id="AGB49915.1"/>
    </source>
</evidence>
<dbReference type="AlphaFoldDB" id="L0KZ01"/>
<dbReference type="GO" id="GO:0003677">
    <property type="term" value="F:DNA binding"/>
    <property type="evidence" value="ECO:0007669"/>
    <property type="project" value="InterPro"/>
</dbReference>
<dbReference type="InterPro" id="IPR001387">
    <property type="entry name" value="Cro/C1-type_HTH"/>
</dbReference>
<dbReference type="PANTHER" id="PTHR40730:SF3">
    <property type="entry name" value="HTH CRO_C1-TYPE DOMAIN-CONTAINING PROTEIN"/>
    <property type="match status" value="1"/>
</dbReference>
<dbReference type="EMBL" id="CP003362">
    <property type="protein sequence ID" value="AGB49915.1"/>
    <property type="molecule type" value="Genomic_DNA"/>
</dbReference>
<dbReference type="RefSeq" id="WP_015325080.1">
    <property type="nucleotide sequence ID" value="NC_019977.1"/>
</dbReference>
<dbReference type="KEGG" id="mhz:Metho_1726"/>
<dbReference type="InterPro" id="IPR010982">
    <property type="entry name" value="Lambda_DNA-bd_dom_sf"/>
</dbReference>
<proteinExistence type="predicted"/>
<protein>
    <submittedName>
        <fullName evidence="2">Putative transcriptional regulator</fullName>
    </submittedName>
</protein>
<dbReference type="Proteomes" id="UP000010866">
    <property type="component" value="Chromosome"/>
</dbReference>
<sequence length="113" mass="12522">MKLPCQTIVWDVLPAIRAAIAEELVKLGVSQQETARLLDMAPSAISQYISKKRGYRIEFEDDVKIAIRSIAQDLSNGKGQDLSQRICGICTMLRESGSGCNYQCKSDQNTDIL</sequence>
<gene>
    <name evidence="2" type="ordered locus">Metho_1726</name>
</gene>
<dbReference type="Pfam" id="PF01381">
    <property type="entry name" value="HTH_3"/>
    <property type="match status" value="1"/>
</dbReference>
<evidence type="ECO:0000259" key="1">
    <source>
        <dbReference type="Pfam" id="PF01381"/>
    </source>
</evidence>
<dbReference type="PANTHER" id="PTHR40730">
    <property type="entry name" value="TRANSCRIPTIONAL REGULATOR PROTEIN-LIKE PROTEIN"/>
    <property type="match status" value="1"/>
</dbReference>
<name>L0KZ01_METHD</name>
<feature type="domain" description="HTH cro/C1-type" evidence="1">
    <location>
        <begin position="20"/>
        <end position="53"/>
    </location>
</feature>
<keyword evidence="3" id="KW-1185">Reference proteome</keyword>